<reference evidence="1 2" key="3">
    <citation type="journal article" date="2022" name="Microbiol. Spectr.">
        <title>Folding features and dynamics of 3D genome architecture in plant fungal pathogens.</title>
        <authorList>
            <person name="Xia C."/>
        </authorList>
    </citation>
    <scope>NUCLEOTIDE SEQUENCE [LARGE SCALE GENOMIC DNA]</scope>
    <source>
        <strain evidence="1 2">93-210</strain>
    </source>
</reference>
<dbReference type="Proteomes" id="UP001060170">
    <property type="component" value="Chromosome 9"/>
</dbReference>
<keyword evidence="2" id="KW-1185">Reference proteome</keyword>
<dbReference type="EMBL" id="CM045873">
    <property type="protein sequence ID" value="KAI7947821.1"/>
    <property type="molecule type" value="Genomic_DNA"/>
</dbReference>
<name>A0ACC0E7Y2_9BASI</name>
<evidence type="ECO:0000313" key="1">
    <source>
        <dbReference type="EMBL" id="KAI7947821.1"/>
    </source>
</evidence>
<gene>
    <name evidence="1" type="ORF">MJO28_009729</name>
</gene>
<proteinExistence type="predicted"/>
<comment type="caution">
    <text evidence="1">The sequence shown here is derived from an EMBL/GenBank/DDBJ whole genome shotgun (WGS) entry which is preliminary data.</text>
</comment>
<protein>
    <submittedName>
        <fullName evidence="1">Uncharacterized protein</fullName>
    </submittedName>
</protein>
<reference evidence="2" key="1">
    <citation type="journal article" date="2018" name="BMC Genomics">
        <title>Genomic insights into host adaptation between the wheat stripe rust pathogen (Puccinia striiformis f. sp. tritici) and the barley stripe rust pathogen (Puccinia striiformis f. sp. hordei).</title>
        <authorList>
            <person name="Xia C."/>
            <person name="Wang M."/>
            <person name="Yin C."/>
            <person name="Cornejo O.E."/>
            <person name="Hulbert S.H."/>
            <person name="Chen X."/>
        </authorList>
    </citation>
    <scope>NUCLEOTIDE SEQUENCE [LARGE SCALE GENOMIC DNA]</scope>
    <source>
        <strain evidence="2">93-210</strain>
    </source>
</reference>
<organism evidence="1 2">
    <name type="scientific">Puccinia striiformis f. sp. tritici</name>
    <dbReference type="NCBI Taxonomy" id="168172"/>
    <lineage>
        <taxon>Eukaryota</taxon>
        <taxon>Fungi</taxon>
        <taxon>Dikarya</taxon>
        <taxon>Basidiomycota</taxon>
        <taxon>Pucciniomycotina</taxon>
        <taxon>Pucciniomycetes</taxon>
        <taxon>Pucciniales</taxon>
        <taxon>Pucciniaceae</taxon>
        <taxon>Puccinia</taxon>
    </lineage>
</organism>
<sequence length="176" mass="19088">MGSTLLAAKSKSPEILSTSIWTILPLSFRYVIHRSRSLLPHQTLCFRSQVNSVAVTTGHQIGRVHGPATASPSGSKNGRKFKTFSNNKPNVNSNQPRVDPRKDAFTNTSSDVEMSPADCSPSDPKGKRKAATMEQVVESDSYDSDAPIVNSAACSSTKTRPCPNILQEAAKRLKQM</sequence>
<accession>A0ACC0E7Y2</accession>
<evidence type="ECO:0000313" key="2">
    <source>
        <dbReference type="Proteomes" id="UP001060170"/>
    </source>
</evidence>
<reference evidence="2" key="2">
    <citation type="journal article" date="2018" name="Mol. Plant Microbe Interact.">
        <title>Genome sequence resources for the wheat stripe rust pathogen (Puccinia striiformis f. sp. tritici) and the barley stripe rust pathogen (Puccinia striiformis f. sp. hordei).</title>
        <authorList>
            <person name="Xia C."/>
            <person name="Wang M."/>
            <person name="Yin C."/>
            <person name="Cornejo O.E."/>
            <person name="Hulbert S.H."/>
            <person name="Chen X."/>
        </authorList>
    </citation>
    <scope>NUCLEOTIDE SEQUENCE [LARGE SCALE GENOMIC DNA]</scope>
    <source>
        <strain evidence="2">93-210</strain>
    </source>
</reference>